<protein>
    <submittedName>
        <fullName evidence="1">Uncharacterized protein</fullName>
    </submittedName>
</protein>
<dbReference type="EMBL" id="JACEIK010000218">
    <property type="protein sequence ID" value="MCD7452661.1"/>
    <property type="molecule type" value="Genomic_DNA"/>
</dbReference>
<reference evidence="1 2" key="1">
    <citation type="journal article" date="2021" name="BMC Genomics">
        <title>Datura genome reveals duplications of psychoactive alkaloid biosynthetic genes and high mutation rate following tissue culture.</title>
        <authorList>
            <person name="Rajewski A."/>
            <person name="Carter-House D."/>
            <person name="Stajich J."/>
            <person name="Litt A."/>
        </authorList>
    </citation>
    <scope>NUCLEOTIDE SEQUENCE [LARGE SCALE GENOMIC DNA]</scope>
    <source>
        <strain evidence="1">AR-01</strain>
    </source>
</reference>
<evidence type="ECO:0000313" key="1">
    <source>
        <dbReference type="EMBL" id="MCD7452661.1"/>
    </source>
</evidence>
<organism evidence="1 2">
    <name type="scientific">Datura stramonium</name>
    <name type="common">Jimsonweed</name>
    <name type="synonym">Common thornapple</name>
    <dbReference type="NCBI Taxonomy" id="4076"/>
    <lineage>
        <taxon>Eukaryota</taxon>
        <taxon>Viridiplantae</taxon>
        <taxon>Streptophyta</taxon>
        <taxon>Embryophyta</taxon>
        <taxon>Tracheophyta</taxon>
        <taxon>Spermatophyta</taxon>
        <taxon>Magnoliopsida</taxon>
        <taxon>eudicotyledons</taxon>
        <taxon>Gunneridae</taxon>
        <taxon>Pentapetalae</taxon>
        <taxon>asterids</taxon>
        <taxon>lamiids</taxon>
        <taxon>Solanales</taxon>
        <taxon>Solanaceae</taxon>
        <taxon>Solanoideae</taxon>
        <taxon>Datureae</taxon>
        <taxon>Datura</taxon>
    </lineage>
</organism>
<accession>A0ABS8S0S9</accession>
<dbReference type="Proteomes" id="UP000823775">
    <property type="component" value="Unassembled WGS sequence"/>
</dbReference>
<name>A0ABS8S0S9_DATST</name>
<gene>
    <name evidence="1" type="ORF">HAX54_017721</name>
</gene>
<sequence length="105" mass="12041">MQKARQVKQEEKSLAGFSFLGGKQELAFEIIMANQSLDRLTWLGYKIKLPYALNLEHLLELMATMSLVWHRGCLITGRKPMNLVADIYIRTKTTLMEPNFISILA</sequence>
<comment type="caution">
    <text evidence="1">The sequence shown here is derived from an EMBL/GenBank/DDBJ whole genome shotgun (WGS) entry which is preliminary data.</text>
</comment>
<proteinExistence type="predicted"/>
<evidence type="ECO:0000313" key="2">
    <source>
        <dbReference type="Proteomes" id="UP000823775"/>
    </source>
</evidence>
<keyword evidence="2" id="KW-1185">Reference proteome</keyword>